<dbReference type="GO" id="GO:0030272">
    <property type="term" value="F:5-formyltetrahydrofolate cyclo-ligase activity"/>
    <property type="evidence" value="ECO:0007669"/>
    <property type="project" value="UniProtKB-EC"/>
</dbReference>
<comment type="cofactor">
    <cofactor evidence="5">
        <name>Mg(2+)</name>
        <dbReference type="ChEBI" id="CHEBI:18420"/>
    </cofactor>
</comment>
<dbReference type="SUPFAM" id="SSF100950">
    <property type="entry name" value="NagB/RpiA/CoA transferase-like"/>
    <property type="match status" value="1"/>
</dbReference>
<dbReference type="RefSeq" id="WP_092859326.1">
    <property type="nucleotide sequence ID" value="NZ_FOQH01000004.1"/>
</dbReference>
<dbReference type="Proteomes" id="UP000199377">
    <property type="component" value="Unassembled WGS sequence"/>
</dbReference>
<dbReference type="InterPro" id="IPR037171">
    <property type="entry name" value="NagB/RpiA_transferase-like"/>
</dbReference>
<evidence type="ECO:0000256" key="6">
    <source>
        <dbReference type="SAM" id="MobiDB-lite"/>
    </source>
</evidence>
<organism evidence="7 8">
    <name type="scientific">Albimonas pacifica</name>
    <dbReference type="NCBI Taxonomy" id="1114924"/>
    <lineage>
        <taxon>Bacteria</taxon>
        <taxon>Pseudomonadati</taxon>
        <taxon>Pseudomonadota</taxon>
        <taxon>Alphaproteobacteria</taxon>
        <taxon>Rhodobacterales</taxon>
        <taxon>Paracoccaceae</taxon>
        <taxon>Albimonas</taxon>
    </lineage>
</organism>
<gene>
    <name evidence="7" type="ORF">SAMN05216258_1049</name>
</gene>
<dbReference type="NCBIfam" id="TIGR02727">
    <property type="entry name" value="MTHFS_bact"/>
    <property type="match status" value="1"/>
</dbReference>
<dbReference type="InterPro" id="IPR002698">
    <property type="entry name" value="FTHF_cligase"/>
</dbReference>
<feature type="region of interest" description="Disordered" evidence="6">
    <location>
        <begin position="167"/>
        <end position="189"/>
    </location>
</feature>
<comment type="catalytic activity">
    <reaction evidence="5">
        <text>(6S)-5-formyl-5,6,7,8-tetrahydrofolate + ATP = (6R)-5,10-methenyltetrahydrofolate + ADP + phosphate</text>
        <dbReference type="Rhea" id="RHEA:10488"/>
        <dbReference type="ChEBI" id="CHEBI:30616"/>
        <dbReference type="ChEBI" id="CHEBI:43474"/>
        <dbReference type="ChEBI" id="CHEBI:57455"/>
        <dbReference type="ChEBI" id="CHEBI:57457"/>
        <dbReference type="ChEBI" id="CHEBI:456216"/>
        <dbReference type="EC" id="6.3.3.2"/>
    </reaction>
</comment>
<dbReference type="GO" id="GO:0046872">
    <property type="term" value="F:metal ion binding"/>
    <property type="evidence" value="ECO:0007669"/>
    <property type="project" value="UniProtKB-KW"/>
</dbReference>
<evidence type="ECO:0000256" key="3">
    <source>
        <dbReference type="ARBA" id="ARBA00022840"/>
    </source>
</evidence>
<evidence type="ECO:0000256" key="5">
    <source>
        <dbReference type="RuleBase" id="RU361279"/>
    </source>
</evidence>
<evidence type="ECO:0000313" key="8">
    <source>
        <dbReference type="Proteomes" id="UP000199377"/>
    </source>
</evidence>
<evidence type="ECO:0000256" key="1">
    <source>
        <dbReference type="ARBA" id="ARBA00010638"/>
    </source>
</evidence>
<evidence type="ECO:0000313" key="7">
    <source>
        <dbReference type="EMBL" id="SFI05171.1"/>
    </source>
</evidence>
<sequence>MDIADAKAEARRAAFARRREARLALGPAPQAATDAALAALLARPDEIVAGYIPIRTEIDPRPLMTRLHAAGRRLCVPVIEAAGRPLRFREWTPETEMVEGPFGAAVPAAGAWLTPGALIVPLVAFDAGLLRLGYGGGFYDRTLEALARPPAPPPFALGLAYAAQEAGPLPAEPTDRPLDAVATETGLRP</sequence>
<dbReference type="Pfam" id="PF01812">
    <property type="entry name" value="5-FTHF_cyc-lig"/>
    <property type="match status" value="1"/>
</dbReference>
<feature type="binding site" evidence="4">
    <location>
        <begin position="131"/>
        <end position="139"/>
    </location>
    <ligand>
        <name>ATP</name>
        <dbReference type="ChEBI" id="CHEBI:30616"/>
    </ligand>
</feature>
<dbReference type="OrthoDB" id="9801938at2"/>
<dbReference type="GO" id="GO:0035999">
    <property type="term" value="P:tetrahydrofolate interconversion"/>
    <property type="evidence" value="ECO:0007669"/>
    <property type="project" value="TreeGrafter"/>
</dbReference>
<keyword evidence="5" id="KW-0479">Metal-binding</keyword>
<dbReference type="GO" id="GO:0005524">
    <property type="term" value="F:ATP binding"/>
    <property type="evidence" value="ECO:0007669"/>
    <property type="project" value="UniProtKB-KW"/>
</dbReference>
<keyword evidence="2 4" id="KW-0547">Nucleotide-binding</keyword>
<keyword evidence="7" id="KW-0436">Ligase</keyword>
<comment type="similarity">
    <text evidence="1 5">Belongs to the 5-formyltetrahydrofolate cyclo-ligase family.</text>
</comment>
<proteinExistence type="inferred from homology"/>
<reference evidence="7 8" key="1">
    <citation type="submission" date="2016-10" db="EMBL/GenBank/DDBJ databases">
        <authorList>
            <person name="de Groot N.N."/>
        </authorList>
    </citation>
    <scope>NUCLEOTIDE SEQUENCE [LARGE SCALE GENOMIC DNA]</scope>
    <source>
        <strain evidence="7 8">CGMCC 1.11030</strain>
    </source>
</reference>
<name>A0A1I3F330_9RHOB</name>
<dbReference type="PIRSF" id="PIRSF006806">
    <property type="entry name" value="FTHF_cligase"/>
    <property type="match status" value="1"/>
</dbReference>
<feature type="binding site" evidence="4">
    <location>
        <position position="52"/>
    </location>
    <ligand>
        <name>substrate</name>
    </ligand>
</feature>
<dbReference type="InterPro" id="IPR024185">
    <property type="entry name" value="FTHF_cligase-like_sf"/>
</dbReference>
<dbReference type="EC" id="6.3.3.2" evidence="5"/>
<feature type="binding site" evidence="4">
    <location>
        <position position="57"/>
    </location>
    <ligand>
        <name>substrate</name>
    </ligand>
</feature>
<dbReference type="STRING" id="1114924.SAMN05216258_1049"/>
<dbReference type="AlphaFoldDB" id="A0A1I3F330"/>
<dbReference type="PANTHER" id="PTHR23407">
    <property type="entry name" value="ATPASE INHIBITOR/5-FORMYLTETRAHYDROFOLATE CYCLO-LIGASE"/>
    <property type="match status" value="1"/>
</dbReference>
<evidence type="ECO:0000256" key="2">
    <source>
        <dbReference type="ARBA" id="ARBA00022741"/>
    </source>
</evidence>
<keyword evidence="8" id="KW-1185">Reference proteome</keyword>
<dbReference type="GO" id="GO:0009396">
    <property type="term" value="P:folic acid-containing compound biosynthetic process"/>
    <property type="evidence" value="ECO:0007669"/>
    <property type="project" value="TreeGrafter"/>
</dbReference>
<dbReference type="EMBL" id="FOQH01000004">
    <property type="protein sequence ID" value="SFI05171.1"/>
    <property type="molecule type" value="Genomic_DNA"/>
</dbReference>
<protein>
    <recommendedName>
        <fullName evidence="5">5-formyltetrahydrofolate cyclo-ligase</fullName>
        <ecNumber evidence="5">6.3.3.2</ecNumber>
    </recommendedName>
</protein>
<accession>A0A1I3F330</accession>
<dbReference type="PANTHER" id="PTHR23407:SF1">
    <property type="entry name" value="5-FORMYLTETRAHYDROFOLATE CYCLO-LIGASE"/>
    <property type="match status" value="1"/>
</dbReference>
<keyword evidence="3 4" id="KW-0067">ATP-binding</keyword>
<dbReference type="Gene3D" id="3.40.50.10420">
    <property type="entry name" value="NagB/RpiA/CoA transferase-like"/>
    <property type="match status" value="1"/>
</dbReference>
<evidence type="ECO:0000256" key="4">
    <source>
        <dbReference type="PIRSR" id="PIRSR006806-1"/>
    </source>
</evidence>
<keyword evidence="5" id="KW-0460">Magnesium</keyword>